<proteinExistence type="predicted"/>
<dbReference type="EMBL" id="CAUJNA010001598">
    <property type="protein sequence ID" value="CAJ1387890.1"/>
    <property type="molecule type" value="Genomic_DNA"/>
</dbReference>
<feature type="compositionally biased region" description="Low complexity" evidence="1">
    <location>
        <begin position="32"/>
        <end position="46"/>
    </location>
</feature>
<accession>A0AA36IID5</accession>
<dbReference type="AlphaFoldDB" id="A0AA36IID5"/>
<name>A0AA36IID5_9DINO</name>
<reference evidence="2" key="1">
    <citation type="submission" date="2023-08" db="EMBL/GenBank/DDBJ databases">
        <authorList>
            <person name="Chen Y."/>
            <person name="Shah S."/>
            <person name="Dougan E. K."/>
            <person name="Thang M."/>
            <person name="Chan C."/>
        </authorList>
    </citation>
    <scope>NUCLEOTIDE SEQUENCE</scope>
</reference>
<feature type="region of interest" description="Disordered" evidence="1">
    <location>
        <begin position="222"/>
        <end position="243"/>
    </location>
</feature>
<feature type="compositionally biased region" description="Basic and acidic residues" evidence="1">
    <location>
        <begin position="55"/>
        <end position="69"/>
    </location>
</feature>
<protein>
    <submittedName>
        <fullName evidence="2">Uncharacterized protein</fullName>
    </submittedName>
</protein>
<feature type="compositionally biased region" description="Basic and acidic residues" evidence="1">
    <location>
        <begin position="232"/>
        <end position="243"/>
    </location>
</feature>
<evidence type="ECO:0000313" key="3">
    <source>
        <dbReference type="Proteomes" id="UP001178507"/>
    </source>
</evidence>
<comment type="caution">
    <text evidence="2">The sequence shown here is derived from an EMBL/GenBank/DDBJ whole genome shotgun (WGS) entry which is preliminary data.</text>
</comment>
<feature type="region of interest" description="Disordered" evidence="1">
    <location>
        <begin position="17"/>
        <end position="81"/>
    </location>
</feature>
<evidence type="ECO:0000256" key="1">
    <source>
        <dbReference type="SAM" id="MobiDB-lite"/>
    </source>
</evidence>
<sequence length="316" mass="35006">MLRGMCPKLVEVVMKQRAGQEMDTGNSQPMPAADVSAAGSGSVQVSRPAESAELEEQRPLKQPRVEPQKRQKTAAAAGPLTAPPLFAGDVMRVVGGQQLHHMDTHATGVFTNEDAEILEQTWEDWGGSESEDDDLSADADMQTEVERAGSSGGEKPAALIFADIDPDELYFPGIPGVLAFLLHVDDILVGGSEKHCQLMLDALQQRLMDLISCDYIGSTPRKAPVPTGKLPTETHTDPLDEDRSQRYRSATGLLLYLAPDIVQDYVLVGEEEIEEEYVKLHLKEGNKYRMCVHPLQYRQQMMQQQMMQQQMMQQQS</sequence>
<evidence type="ECO:0000313" key="2">
    <source>
        <dbReference type="EMBL" id="CAJ1387890.1"/>
    </source>
</evidence>
<organism evidence="2 3">
    <name type="scientific">Effrenium voratum</name>
    <dbReference type="NCBI Taxonomy" id="2562239"/>
    <lineage>
        <taxon>Eukaryota</taxon>
        <taxon>Sar</taxon>
        <taxon>Alveolata</taxon>
        <taxon>Dinophyceae</taxon>
        <taxon>Suessiales</taxon>
        <taxon>Symbiodiniaceae</taxon>
        <taxon>Effrenium</taxon>
    </lineage>
</organism>
<gene>
    <name evidence="2" type="ORF">EVOR1521_LOCUS13867</name>
</gene>
<keyword evidence="3" id="KW-1185">Reference proteome</keyword>
<dbReference type="Proteomes" id="UP001178507">
    <property type="component" value="Unassembled WGS sequence"/>
</dbReference>